<protein>
    <submittedName>
        <fullName evidence="1">Uncharacterized protein</fullName>
    </submittedName>
</protein>
<gene>
    <name evidence="1" type="ORF">EVA96_01865</name>
</gene>
<accession>A0A520MJA2</accession>
<proteinExistence type="predicted"/>
<dbReference type="Proteomes" id="UP000315782">
    <property type="component" value="Unassembled WGS sequence"/>
</dbReference>
<name>A0A520MJA2_9GAMM</name>
<evidence type="ECO:0000313" key="2">
    <source>
        <dbReference type="Proteomes" id="UP000315782"/>
    </source>
</evidence>
<comment type="caution">
    <text evidence="1">The sequence shown here is derived from an EMBL/GenBank/DDBJ whole genome shotgun (WGS) entry which is preliminary data.</text>
</comment>
<dbReference type="EMBL" id="SHBI01000007">
    <property type="protein sequence ID" value="RZO21303.1"/>
    <property type="molecule type" value="Genomic_DNA"/>
</dbReference>
<organism evidence="1 2">
    <name type="scientific">SAR86 cluster bacterium</name>
    <dbReference type="NCBI Taxonomy" id="2030880"/>
    <lineage>
        <taxon>Bacteria</taxon>
        <taxon>Pseudomonadati</taxon>
        <taxon>Pseudomonadota</taxon>
        <taxon>Gammaproteobacteria</taxon>
        <taxon>SAR86 cluster</taxon>
    </lineage>
</organism>
<reference evidence="1 2" key="1">
    <citation type="submission" date="2019-02" db="EMBL/GenBank/DDBJ databases">
        <title>Prokaryotic population dynamics and viral predation in marine succession experiment using metagenomics: the confinement effect.</title>
        <authorList>
            <person name="Haro-Moreno J.M."/>
            <person name="Rodriguez-Valera F."/>
            <person name="Lopez-Perez M."/>
        </authorList>
    </citation>
    <scope>NUCLEOTIDE SEQUENCE [LARGE SCALE GENOMIC DNA]</scope>
    <source>
        <strain evidence="1">MED-G163</strain>
    </source>
</reference>
<sequence>MKNNNDSLTYTGKFILNHNNIDQSSFNININLVNKQTIIQITKPFYGNVLNIKFNEENDLIISPKQFSETFYISDEMIKNFKYWFSQCLMSYEMLINEDYNDEYFKFKCITENQKTSFDINYNKFLLNGFVIRK</sequence>
<evidence type="ECO:0000313" key="1">
    <source>
        <dbReference type="EMBL" id="RZO21303.1"/>
    </source>
</evidence>
<dbReference type="AlphaFoldDB" id="A0A520MJA2"/>